<dbReference type="EMBL" id="VIWV01000002">
    <property type="protein sequence ID" value="TWF74068.1"/>
    <property type="molecule type" value="Genomic_DNA"/>
</dbReference>
<name>A0A561SGT1_9ACTN</name>
<dbReference type="PANTHER" id="PTHR38444">
    <property type="entry name" value="ENTEROBACTIN BIOSYNTHESIS PROTEIN YBDZ"/>
    <property type="match status" value="1"/>
</dbReference>
<feature type="region of interest" description="Disordered" evidence="1">
    <location>
        <begin position="59"/>
        <end position="83"/>
    </location>
</feature>
<dbReference type="InterPro" id="IPR005153">
    <property type="entry name" value="MbtH-like_dom"/>
</dbReference>
<evidence type="ECO:0000313" key="3">
    <source>
        <dbReference type="EMBL" id="TWF74068.1"/>
    </source>
</evidence>
<keyword evidence="4" id="KW-1185">Reference proteome</keyword>
<dbReference type="RefSeq" id="WP_145872381.1">
    <property type="nucleotide sequence ID" value="NZ_BNCE01000031.1"/>
</dbReference>
<dbReference type="SUPFAM" id="SSF160582">
    <property type="entry name" value="MbtH-like"/>
    <property type="match status" value="1"/>
</dbReference>
<dbReference type="GO" id="GO:0005829">
    <property type="term" value="C:cytosol"/>
    <property type="evidence" value="ECO:0007669"/>
    <property type="project" value="TreeGrafter"/>
</dbReference>
<organism evidence="3 4">
    <name type="scientific">Streptomyces capillispiralis</name>
    <dbReference type="NCBI Taxonomy" id="68182"/>
    <lineage>
        <taxon>Bacteria</taxon>
        <taxon>Bacillati</taxon>
        <taxon>Actinomycetota</taxon>
        <taxon>Actinomycetes</taxon>
        <taxon>Kitasatosporales</taxon>
        <taxon>Streptomycetaceae</taxon>
        <taxon>Streptomyces</taxon>
    </lineage>
</organism>
<dbReference type="Pfam" id="PF03621">
    <property type="entry name" value="MbtH"/>
    <property type="match status" value="1"/>
</dbReference>
<reference evidence="3 4" key="1">
    <citation type="submission" date="2019-06" db="EMBL/GenBank/DDBJ databases">
        <title>Sequencing the genomes of 1000 actinobacteria strains.</title>
        <authorList>
            <person name="Klenk H.-P."/>
        </authorList>
    </citation>
    <scope>NUCLEOTIDE SEQUENCE [LARGE SCALE GENOMIC DNA]</scope>
    <source>
        <strain evidence="3 4">DSM 41695</strain>
    </source>
</reference>
<proteinExistence type="predicted"/>
<feature type="domain" description="MbtH-like" evidence="2">
    <location>
        <begin position="1"/>
        <end position="51"/>
    </location>
</feature>
<evidence type="ECO:0000259" key="2">
    <source>
        <dbReference type="SMART" id="SM00923"/>
    </source>
</evidence>
<dbReference type="PANTHER" id="PTHR38444:SF1">
    <property type="entry name" value="ENTEROBACTIN BIOSYNTHESIS PROTEIN YBDZ"/>
    <property type="match status" value="1"/>
</dbReference>
<evidence type="ECO:0000313" key="4">
    <source>
        <dbReference type="Proteomes" id="UP000316603"/>
    </source>
</evidence>
<comment type="caution">
    <text evidence="3">The sequence shown here is derived from an EMBL/GenBank/DDBJ whole genome shotgun (WGS) entry which is preliminary data.</text>
</comment>
<dbReference type="OrthoDB" id="7584480at2"/>
<dbReference type="AlphaFoldDB" id="A0A561SGT1"/>
<dbReference type="GO" id="GO:0019290">
    <property type="term" value="P:siderophore biosynthetic process"/>
    <property type="evidence" value="ECO:0007669"/>
    <property type="project" value="TreeGrafter"/>
</dbReference>
<dbReference type="SMART" id="SM00923">
    <property type="entry name" value="MbtH"/>
    <property type="match status" value="1"/>
</dbReference>
<evidence type="ECO:0000256" key="1">
    <source>
        <dbReference type="SAM" id="MobiDB-lite"/>
    </source>
</evidence>
<dbReference type="InterPro" id="IPR038020">
    <property type="entry name" value="MbtH-like_sf"/>
</dbReference>
<dbReference type="Gene3D" id="3.90.820.10">
    <property type="entry name" value="Structural Genomics, Unknown Function 30-nov-00 1gh9 Mol_id"/>
    <property type="match status" value="1"/>
</dbReference>
<dbReference type="InterPro" id="IPR037407">
    <property type="entry name" value="MLP_fam"/>
</dbReference>
<sequence>MFEDNDGRTYEVVRNSEEQYSLWPVGRALPAGWERAGGPGGKEECLVIIEGMWRDLRPRSARRRAASRHGETGRRSGADTAAG</sequence>
<feature type="compositionally biased region" description="Basic and acidic residues" evidence="1">
    <location>
        <begin position="68"/>
        <end position="77"/>
    </location>
</feature>
<accession>A0A561SGT1</accession>
<gene>
    <name evidence="3" type="ORF">FHX78_12100</name>
</gene>
<protein>
    <submittedName>
        <fullName evidence="3">MbtH protein</fullName>
    </submittedName>
</protein>
<dbReference type="Proteomes" id="UP000316603">
    <property type="component" value="Unassembled WGS sequence"/>
</dbReference>